<evidence type="ECO:0000256" key="5">
    <source>
        <dbReference type="ARBA" id="ARBA00023709"/>
    </source>
</evidence>
<dbReference type="CDD" id="cd06558">
    <property type="entry name" value="crotonase-like"/>
    <property type="match status" value="1"/>
</dbReference>
<evidence type="ECO:0000256" key="7">
    <source>
        <dbReference type="RuleBase" id="RU003707"/>
    </source>
</evidence>
<comment type="catalytic activity">
    <reaction evidence="5">
        <text>a (3S)-3-hydroxyacyl-CoA = a (2E)-enoyl-CoA + H2O</text>
        <dbReference type="Rhea" id="RHEA:16105"/>
        <dbReference type="ChEBI" id="CHEBI:15377"/>
        <dbReference type="ChEBI" id="CHEBI:57318"/>
        <dbReference type="ChEBI" id="CHEBI:58856"/>
        <dbReference type="EC" id="4.2.1.17"/>
    </reaction>
</comment>
<comment type="function">
    <text evidence="1">Could possibly oxidize fatty acids using specific components.</text>
</comment>
<evidence type="ECO:0000256" key="3">
    <source>
        <dbReference type="ARBA" id="ARBA00022832"/>
    </source>
</evidence>
<evidence type="ECO:0000256" key="4">
    <source>
        <dbReference type="ARBA" id="ARBA00023098"/>
    </source>
</evidence>
<dbReference type="GO" id="GO:0006631">
    <property type="term" value="P:fatty acid metabolic process"/>
    <property type="evidence" value="ECO:0007669"/>
    <property type="project" value="UniProtKB-KW"/>
</dbReference>
<dbReference type="PANTHER" id="PTHR43802:SF1">
    <property type="entry name" value="IP11341P-RELATED"/>
    <property type="match status" value="1"/>
</dbReference>
<dbReference type="GO" id="GO:0004300">
    <property type="term" value="F:enoyl-CoA hydratase activity"/>
    <property type="evidence" value="ECO:0007669"/>
    <property type="project" value="UniProtKB-EC"/>
</dbReference>
<comment type="caution">
    <text evidence="9">The sequence shown here is derived from an EMBL/GenBank/DDBJ whole genome shotgun (WGS) entry which is preliminary data.</text>
</comment>
<evidence type="ECO:0000313" key="10">
    <source>
        <dbReference type="Proteomes" id="UP000320513"/>
    </source>
</evidence>
<evidence type="ECO:0000256" key="8">
    <source>
        <dbReference type="SAM" id="MobiDB-lite"/>
    </source>
</evidence>
<evidence type="ECO:0000256" key="1">
    <source>
        <dbReference type="ARBA" id="ARBA00002994"/>
    </source>
</evidence>
<comment type="similarity">
    <text evidence="2 7">Belongs to the enoyl-CoA hydratase/isomerase family.</text>
</comment>
<protein>
    <submittedName>
        <fullName evidence="9">Enoyl-CoA hydratase/isomerase family protein</fullName>
    </submittedName>
</protein>
<evidence type="ECO:0000313" key="9">
    <source>
        <dbReference type="EMBL" id="TVS91734.1"/>
    </source>
</evidence>
<gene>
    <name evidence="9" type="ORF">FPZ47_03870</name>
</gene>
<comment type="catalytic activity">
    <reaction evidence="6">
        <text>a 4-saturated-(3S)-3-hydroxyacyl-CoA = a (3E)-enoyl-CoA + H2O</text>
        <dbReference type="Rhea" id="RHEA:20724"/>
        <dbReference type="ChEBI" id="CHEBI:15377"/>
        <dbReference type="ChEBI" id="CHEBI:58521"/>
        <dbReference type="ChEBI" id="CHEBI:137480"/>
        <dbReference type="EC" id="4.2.1.17"/>
    </reaction>
</comment>
<dbReference type="GO" id="GO:0016853">
    <property type="term" value="F:isomerase activity"/>
    <property type="evidence" value="ECO:0007669"/>
    <property type="project" value="UniProtKB-KW"/>
</dbReference>
<keyword evidence="9" id="KW-0413">Isomerase</keyword>
<keyword evidence="10" id="KW-1185">Reference proteome</keyword>
<dbReference type="InterPro" id="IPR018376">
    <property type="entry name" value="Enoyl-CoA_hyd/isom_CS"/>
</dbReference>
<name>A0A557XZQ5_9MYCO</name>
<dbReference type="Gene3D" id="3.90.226.10">
    <property type="entry name" value="2-enoyl-CoA Hydratase, Chain A, domain 1"/>
    <property type="match status" value="1"/>
</dbReference>
<dbReference type="PANTHER" id="PTHR43802">
    <property type="entry name" value="ENOYL-COA HYDRATASE"/>
    <property type="match status" value="1"/>
</dbReference>
<dbReference type="RefSeq" id="WP_144946249.1">
    <property type="nucleotide sequence ID" value="NZ_VMQU01000009.1"/>
</dbReference>
<proteinExistence type="inferred from homology"/>
<sequence>MTQHPPTPHGSPRPPEGDWLGTPYLSLQRQGPIAVCTIDRPDARNALTPAMYFGIRYAVGRLNADPDLAGLLITGTGDVFAPGGDMGGATGGADDWITFGAALGMDVTPFDAVRTSAKPIVSAVNGLCQGGGFQIALCSDLSVVSERATFRVPELFRGYADTYYGQMLARLIGPVRTRDLMFTGRVLSAAEAYDWGLVSRVVPHESLLAKARDLLAQVCRTAPRARGVIKSSIDNYLGLYDRIGMTASLGDAEAREGFRAFKERRSPDWVHPQLRAAGRL</sequence>
<dbReference type="SUPFAM" id="SSF52096">
    <property type="entry name" value="ClpP/crotonase"/>
    <property type="match status" value="1"/>
</dbReference>
<dbReference type="PROSITE" id="PS00166">
    <property type="entry name" value="ENOYL_COA_HYDRATASE"/>
    <property type="match status" value="1"/>
</dbReference>
<dbReference type="Proteomes" id="UP000320513">
    <property type="component" value="Unassembled WGS sequence"/>
</dbReference>
<dbReference type="InterPro" id="IPR001753">
    <property type="entry name" value="Enoyl-CoA_hydra/iso"/>
</dbReference>
<dbReference type="OrthoDB" id="7209855at2"/>
<accession>A0A557XZQ5</accession>
<reference evidence="9 10" key="1">
    <citation type="submission" date="2019-07" db="EMBL/GenBank/DDBJ databases">
        <title>New Mycobacterium species.</title>
        <authorList>
            <person name="Tortoli E."/>
            <person name="Ghielmetti G."/>
            <person name="Friedel U."/>
            <person name="Trovato A."/>
        </authorList>
    </citation>
    <scope>NUCLEOTIDE SEQUENCE [LARGE SCALE GENOMIC DNA]</scope>
    <source>
        <strain evidence="9 10">16-83</strain>
    </source>
</reference>
<dbReference type="Pfam" id="PF00378">
    <property type="entry name" value="ECH_1"/>
    <property type="match status" value="1"/>
</dbReference>
<keyword evidence="4" id="KW-0443">Lipid metabolism</keyword>
<keyword evidence="3" id="KW-0276">Fatty acid metabolism</keyword>
<evidence type="ECO:0000256" key="2">
    <source>
        <dbReference type="ARBA" id="ARBA00005254"/>
    </source>
</evidence>
<organism evidence="9 10">
    <name type="scientific">Mycobacterium helveticum</name>
    <dbReference type="NCBI Taxonomy" id="2592811"/>
    <lineage>
        <taxon>Bacteria</taxon>
        <taxon>Bacillati</taxon>
        <taxon>Actinomycetota</taxon>
        <taxon>Actinomycetes</taxon>
        <taxon>Mycobacteriales</taxon>
        <taxon>Mycobacteriaceae</taxon>
        <taxon>Mycobacterium</taxon>
    </lineage>
</organism>
<dbReference type="AlphaFoldDB" id="A0A557XZQ5"/>
<dbReference type="EMBL" id="VMQU01000009">
    <property type="protein sequence ID" value="TVS91734.1"/>
    <property type="molecule type" value="Genomic_DNA"/>
</dbReference>
<evidence type="ECO:0000256" key="6">
    <source>
        <dbReference type="ARBA" id="ARBA00023717"/>
    </source>
</evidence>
<feature type="region of interest" description="Disordered" evidence="8">
    <location>
        <begin position="1"/>
        <end position="20"/>
    </location>
</feature>
<dbReference type="InterPro" id="IPR029045">
    <property type="entry name" value="ClpP/crotonase-like_dom_sf"/>
</dbReference>
<feature type="compositionally biased region" description="Pro residues" evidence="8">
    <location>
        <begin position="1"/>
        <end position="14"/>
    </location>
</feature>